<reference evidence="2 6" key="3">
    <citation type="submission" date="2020-05" db="EMBL/GenBank/DDBJ databases">
        <title>The draft genome of Cronobacter sakazakii strain 145005.</title>
        <authorList>
            <person name="Yang J."/>
            <person name="Liu L."/>
            <person name="Feng Y."/>
            <person name="Zong Z."/>
        </authorList>
    </citation>
    <scope>NUCLEOTIDE SEQUENCE [LARGE SCALE GENOMIC DNA]</scope>
    <source>
        <strain evidence="2 6">145005</strain>
    </source>
</reference>
<reference evidence="1 5" key="2">
    <citation type="submission" date="2019-09" db="EMBL/GenBank/DDBJ databases">
        <title>Prevalence, distribution, and phylogeny of type two toxin-antitoxin genes possessed by Cronobacter species where C. sakazakii homologs follow sequence type lineages.</title>
        <authorList>
            <person name="Finkelstein S."/>
            <person name="Negrete F."/>
            <person name="Jang H."/>
            <person name="Gopinath G.R."/>
            <person name="Tall B.D."/>
        </authorList>
    </citation>
    <scope>NUCLEOTIDE SEQUENCE [LARGE SCALE GENOMIC DNA]</scope>
    <source>
        <strain evidence="1 5">MOD1_Comp4</strain>
    </source>
</reference>
<protein>
    <submittedName>
        <fullName evidence="1">DUF2594 family protein</fullName>
    </submittedName>
</protein>
<dbReference type="EMBL" id="WAGF01000007">
    <property type="protein sequence ID" value="KAB0879591.1"/>
    <property type="molecule type" value="Genomic_DNA"/>
</dbReference>
<dbReference type="KEGG" id="csj:CSK29544_02625"/>
<dbReference type="EMBL" id="NCTU01000002">
    <property type="protein sequence ID" value="PUW07141.1"/>
    <property type="molecule type" value="Genomic_DNA"/>
</dbReference>
<comment type="caution">
    <text evidence="3">The sequence shown here is derived from an EMBL/GenBank/DDBJ whole genome shotgun (WGS) entry which is preliminary data.</text>
</comment>
<dbReference type="NCBIfam" id="NF007904">
    <property type="entry name" value="PRK10613.1"/>
    <property type="match status" value="1"/>
</dbReference>
<evidence type="ECO:0000313" key="4">
    <source>
        <dbReference type="Proteomes" id="UP000244856"/>
    </source>
</evidence>
<dbReference type="Pfam" id="PF10769">
    <property type="entry name" value="DUF2594"/>
    <property type="match status" value="1"/>
</dbReference>
<dbReference type="InterPro" id="IPR019705">
    <property type="entry name" value="DUF2594"/>
</dbReference>
<proteinExistence type="predicted"/>
<evidence type="ECO:0000313" key="3">
    <source>
        <dbReference type="EMBL" id="PUW07141.1"/>
    </source>
</evidence>
<accession>A0A2S9UFX3</accession>
<evidence type="ECO:0000313" key="6">
    <source>
        <dbReference type="Proteomes" id="UP000548673"/>
    </source>
</evidence>
<dbReference type="Proteomes" id="UP000548673">
    <property type="component" value="Unassembled WGS sequence"/>
</dbReference>
<evidence type="ECO:0000313" key="5">
    <source>
        <dbReference type="Proteomes" id="UP000439917"/>
    </source>
</evidence>
<sequence>MSTPDISTAENNQELATEVSCLKSLLTLMLQAMGQADAGRVIIKMEKQIAEMEDAEQAAVYTNTVKQIKQAYRR</sequence>
<gene>
    <name evidence="3" type="ORF">B7T07_02505</name>
    <name evidence="1" type="ORF">FZI38_06055</name>
    <name evidence="2" type="ORF">HRR37_10500</name>
</gene>
<dbReference type="OMA" id="MTLMLKS"/>
<organism evidence="3 4">
    <name type="scientific">Cronobacter sakazakii</name>
    <name type="common">Enterobacter sakazakii</name>
    <dbReference type="NCBI Taxonomy" id="28141"/>
    <lineage>
        <taxon>Bacteria</taxon>
        <taxon>Pseudomonadati</taxon>
        <taxon>Pseudomonadota</taxon>
        <taxon>Gammaproteobacteria</taxon>
        <taxon>Enterobacterales</taxon>
        <taxon>Enterobacteriaceae</taxon>
        <taxon>Cronobacter</taxon>
    </lineage>
</organism>
<evidence type="ECO:0000313" key="1">
    <source>
        <dbReference type="EMBL" id="KAB0879591.1"/>
    </source>
</evidence>
<dbReference type="Proteomes" id="UP000244856">
    <property type="component" value="Unassembled WGS sequence"/>
</dbReference>
<name>A0A2S9UFX3_CROSK</name>
<dbReference type="EMBL" id="JABTXY010000024">
    <property type="protein sequence ID" value="NYV42786.1"/>
    <property type="molecule type" value="Genomic_DNA"/>
</dbReference>
<reference evidence="3 4" key="1">
    <citation type="submission" date="2017-04" db="EMBL/GenBank/DDBJ databases">
        <title>Cronobacter sakazakii, ST83 Lineage Isolates.</title>
        <authorList>
            <person name="Chase H."/>
            <person name="Tall B."/>
            <person name="Gopinath G."/>
            <person name="Lehner A."/>
        </authorList>
    </citation>
    <scope>NUCLEOTIDE SEQUENCE [LARGE SCALE GENOMIC DNA]</scope>
    <source>
        <strain evidence="3 4">MOD1_Comp15</strain>
    </source>
</reference>
<dbReference type="AlphaFoldDB" id="A0A2S9UFX3"/>
<dbReference type="Proteomes" id="UP000439917">
    <property type="component" value="Unassembled WGS sequence"/>
</dbReference>
<evidence type="ECO:0000313" key="2">
    <source>
        <dbReference type="EMBL" id="NYV42786.1"/>
    </source>
</evidence>
<dbReference type="GeneID" id="56730167"/>
<dbReference type="RefSeq" id="WP_004387981.1">
    <property type="nucleotide sequence ID" value="NZ_CABMLV010000001.1"/>
</dbReference>